<reference evidence="1" key="1">
    <citation type="journal article" date="2014" name="Int. J. Syst. Evol. Microbiol.">
        <title>Complete genome sequence of Corynebacterium casei LMG S-19264T (=DSM 44701T), isolated from a smear-ripened cheese.</title>
        <authorList>
            <consortium name="US DOE Joint Genome Institute (JGI-PGF)"/>
            <person name="Walter F."/>
            <person name="Albersmeier A."/>
            <person name="Kalinowski J."/>
            <person name="Ruckert C."/>
        </authorList>
    </citation>
    <scope>NUCLEOTIDE SEQUENCE</scope>
    <source>
        <strain evidence="1">KCTC 12368</strain>
    </source>
</reference>
<dbReference type="EMBL" id="BMWX01000001">
    <property type="protein sequence ID" value="GGZ13544.1"/>
    <property type="molecule type" value="Genomic_DNA"/>
</dbReference>
<reference evidence="1" key="2">
    <citation type="submission" date="2020-09" db="EMBL/GenBank/DDBJ databases">
        <authorList>
            <person name="Sun Q."/>
            <person name="Kim S."/>
        </authorList>
    </citation>
    <scope>NUCLEOTIDE SEQUENCE</scope>
    <source>
        <strain evidence="1">KCTC 12368</strain>
    </source>
</reference>
<proteinExistence type="predicted"/>
<evidence type="ECO:0000313" key="2">
    <source>
        <dbReference type="Proteomes" id="UP000619457"/>
    </source>
</evidence>
<dbReference type="Pfam" id="PF16389">
    <property type="entry name" value="DUF4998"/>
    <property type="match status" value="1"/>
</dbReference>
<dbReference type="AlphaFoldDB" id="A0A918PK04"/>
<keyword evidence="2" id="KW-1185">Reference proteome</keyword>
<gene>
    <name evidence="1" type="ORF">GCM10007049_01690</name>
</gene>
<protein>
    <submittedName>
        <fullName evidence="1">Uncharacterized protein</fullName>
    </submittedName>
</protein>
<sequence>MISGVISCTETSETYEEFARNGETIYIGMADTVLLGEGFDKVRLWIAINADPKITKAILKTSDDSFHHEFDIVRRKSGKDTVTVDVAMEEGEYTLGLFLMDDNGNSSVRTEVPAKVYGELYRKSLINRGVNSLQVEEGVVTIKWTSAANKMAFTNLTYTDTSMQQKSIMVQNDETETLITDCLEGSEFEIISSFLPSPRAIELFESNRFIVEYP</sequence>
<organism evidence="1 2">
    <name type="scientific">Echinicola pacifica</name>
    <dbReference type="NCBI Taxonomy" id="346377"/>
    <lineage>
        <taxon>Bacteria</taxon>
        <taxon>Pseudomonadati</taxon>
        <taxon>Bacteroidota</taxon>
        <taxon>Cytophagia</taxon>
        <taxon>Cytophagales</taxon>
        <taxon>Cyclobacteriaceae</taxon>
        <taxon>Echinicola</taxon>
    </lineage>
</organism>
<comment type="caution">
    <text evidence="1">The sequence shown here is derived from an EMBL/GenBank/DDBJ whole genome shotgun (WGS) entry which is preliminary data.</text>
</comment>
<dbReference type="Proteomes" id="UP000619457">
    <property type="component" value="Unassembled WGS sequence"/>
</dbReference>
<accession>A0A918PK04</accession>
<name>A0A918PK04_9BACT</name>
<evidence type="ECO:0000313" key="1">
    <source>
        <dbReference type="EMBL" id="GGZ13544.1"/>
    </source>
</evidence>